<name>A0A7J6M377_PERCH</name>
<reference evidence="1 2" key="1">
    <citation type="submission" date="2020-04" db="EMBL/GenBank/DDBJ databases">
        <title>Perkinsus chesapeaki whole genome sequence.</title>
        <authorList>
            <person name="Bogema D.R."/>
        </authorList>
    </citation>
    <scope>NUCLEOTIDE SEQUENCE [LARGE SCALE GENOMIC DNA]</scope>
    <source>
        <strain evidence="1">ATCC PRA-425</strain>
    </source>
</reference>
<dbReference type="Proteomes" id="UP000591131">
    <property type="component" value="Unassembled WGS sequence"/>
</dbReference>
<proteinExistence type="predicted"/>
<evidence type="ECO:0000313" key="1">
    <source>
        <dbReference type="EMBL" id="KAF4665927.1"/>
    </source>
</evidence>
<evidence type="ECO:0000313" key="2">
    <source>
        <dbReference type="Proteomes" id="UP000591131"/>
    </source>
</evidence>
<protein>
    <submittedName>
        <fullName evidence="1">Uncharacterized protein</fullName>
    </submittedName>
</protein>
<comment type="caution">
    <text evidence="1">The sequence shown here is derived from an EMBL/GenBank/DDBJ whole genome shotgun (WGS) entry which is preliminary data.</text>
</comment>
<keyword evidence="2" id="KW-1185">Reference proteome</keyword>
<gene>
    <name evidence="1" type="ORF">FOL47_004346</name>
</gene>
<accession>A0A7J6M377</accession>
<sequence length="147" mass="15663">MTIILGNGDSVEIIEEVVEAEPRTVVDDIIVEDDFGDVEVLKRVTEEPSSVVDKVIITEDHRPRVTTLGSPDVVVVDADERRRRHTSAAAGERQEVVVLDSRGAVMSNDETASDPGVLLEGTAGNGEVIVVDSNGDTEIIIEETGGG</sequence>
<dbReference type="EMBL" id="JAAPAO010000248">
    <property type="protein sequence ID" value="KAF4665927.1"/>
    <property type="molecule type" value="Genomic_DNA"/>
</dbReference>
<dbReference type="AlphaFoldDB" id="A0A7J6M377"/>
<organism evidence="1 2">
    <name type="scientific">Perkinsus chesapeaki</name>
    <name type="common">Clam parasite</name>
    <name type="synonym">Perkinsus andrewsi</name>
    <dbReference type="NCBI Taxonomy" id="330153"/>
    <lineage>
        <taxon>Eukaryota</taxon>
        <taxon>Sar</taxon>
        <taxon>Alveolata</taxon>
        <taxon>Perkinsozoa</taxon>
        <taxon>Perkinsea</taxon>
        <taxon>Perkinsida</taxon>
        <taxon>Perkinsidae</taxon>
        <taxon>Perkinsus</taxon>
    </lineage>
</organism>